<dbReference type="Proteomes" id="UP001217089">
    <property type="component" value="Unassembled WGS sequence"/>
</dbReference>
<dbReference type="EMBL" id="JARBDR010000328">
    <property type="protein sequence ID" value="KAJ8315958.1"/>
    <property type="molecule type" value="Genomic_DNA"/>
</dbReference>
<reference evidence="1 2" key="1">
    <citation type="submission" date="2022-12" db="EMBL/GenBank/DDBJ databases">
        <title>Chromosome-level genome of Tegillarca granosa.</title>
        <authorList>
            <person name="Kim J."/>
        </authorList>
    </citation>
    <scope>NUCLEOTIDE SEQUENCE [LARGE SCALE GENOMIC DNA]</scope>
    <source>
        <strain evidence="1">Teg-2019</strain>
        <tissue evidence="1">Adductor muscle</tissue>
    </source>
</reference>
<evidence type="ECO:0000313" key="1">
    <source>
        <dbReference type="EMBL" id="KAJ8315958.1"/>
    </source>
</evidence>
<accession>A0ABQ9FJS1</accession>
<name>A0ABQ9FJS1_TEGGR</name>
<proteinExistence type="predicted"/>
<sequence length="71" mass="8686">MIKKYLGKWRWNDQSCKTPLYFACQKSMYYLNQCTLKKQMQTPSEKPCLTTNELVDELIKCRQRCKYPRQR</sequence>
<keyword evidence="2" id="KW-1185">Reference proteome</keyword>
<organism evidence="1 2">
    <name type="scientific">Tegillarca granosa</name>
    <name type="common">Malaysian cockle</name>
    <name type="synonym">Anadara granosa</name>
    <dbReference type="NCBI Taxonomy" id="220873"/>
    <lineage>
        <taxon>Eukaryota</taxon>
        <taxon>Metazoa</taxon>
        <taxon>Spiralia</taxon>
        <taxon>Lophotrochozoa</taxon>
        <taxon>Mollusca</taxon>
        <taxon>Bivalvia</taxon>
        <taxon>Autobranchia</taxon>
        <taxon>Pteriomorphia</taxon>
        <taxon>Arcoida</taxon>
        <taxon>Arcoidea</taxon>
        <taxon>Arcidae</taxon>
        <taxon>Tegillarca</taxon>
    </lineage>
</organism>
<gene>
    <name evidence="1" type="ORF">KUTeg_005972</name>
</gene>
<comment type="caution">
    <text evidence="1">The sequence shown here is derived from an EMBL/GenBank/DDBJ whole genome shotgun (WGS) entry which is preliminary data.</text>
</comment>
<protein>
    <submittedName>
        <fullName evidence="1">Uncharacterized protein</fullName>
    </submittedName>
</protein>
<evidence type="ECO:0000313" key="2">
    <source>
        <dbReference type="Proteomes" id="UP001217089"/>
    </source>
</evidence>